<feature type="region of interest" description="Disordered" evidence="3">
    <location>
        <begin position="1"/>
        <end position="50"/>
    </location>
</feature>
<organism evidence="5 6">
    <name type="scientific">Stenotrophomonas maltophilia</name>
    <name type="common">Pseudomonas maltophilia</name>
    <name type="synonym">Xanthomonas maltophilia</name>
    <dbReference type="NCBI Taxonomy" id="40324"/>
    <lineage>
        <taxon>Bacteria</taxon>
        <taxon>Pseudomonadati</taxon>
        <taxon>Pseudomonadota</taxon>
        <taxon>Gammaproteobacteria</taxon>
        <taxon>Lysobacterales</taxon>
        <taxon>Lysobacteraceae</taxon>
        <taxon>Stenotrophomonas</taxon>
        <taxon>Stenotrophomonas maltophilia group</taxon>
    </lineage>
</organism>
<feature type="compositionally biased region" description="Basic and acidic residues" evidence="3">
    <location>
        <begin position="21"/>
        <end position="35"/>
    </location>
</feature>
<evidence type="ECO:0000313" key="5">
    <source>
        <dbReference type="EMBL" id="EKZ1925635.1"/>
    </source>
</evidence>
<evidence type="ECO:0000256" key="2">
    <source>
        <dbReference type="ARBA" id="ARBA00022971"/>
    </source>
</evidence>
<reference evidence="5" key="1">
    <citation type="submission" date="2023-08" db="EMBL/GenBank/DDBJ databases">
        <authorList>
            <consortium name="Clinical and Environmental Microbiology Branch: Whole genome sequencing antimicrobial resistance pathogens in the healthcare setting"/>
        </authorList>
    </citation>
    <scope>NUCLEOTIDE SEQUENCE</scope>
    <source>
        <strain evidence="5">2023CJ-00293</strain>
    </source>
</reference>
<accession>A0AAI9CIA6</accession>
<comment type="similarity">
    <text evidence="1">Belongs to the MobA/MobL family.</text>
</comment>
<dbReference type="RefSeq" id="WP_100449521.1">
    <property type="nucleotide sequence ID" value="NZ_CP182517.1"/>
</dbReference>
<feature type="domain" description="MobA/MobL protein" evidence="4">
    <location>
        <begin position="41"/>
        <end position="215"/>
    </location>
</feature>
<dbReference type="EMBL" id="ABLTIR010000007">
    <property type="protein sequence ID" value="EKZ1925635.1"/>
    <property type="molecule type" value="Genomic_DNA"/>
</dbReference>
<proteinExistence type="inferred from homology"/>
<dbReference type="InterPro" id="IPR005053">
    <property type="entry name" value="MobA_MobL"/>
</dbReference>
<evidence type="ECO:0000256" key="3">
    <source>
        <dbReference type="SAM" id="MobiDB-lite"/>
    </source>
</evidence>
<protein>
    <submittedName>
        <fullName evidence="5">MobA/MobL family protein</fullName>
    </submittedName>
</protein>
<dbReference type="Gene3D" id="3.30.930.30">
    <property type="match status" value="1"/>
</dbReference>
<evidence type="ECO:0000259" key="4">
    <source>
        <dbReference type="Pfam" id="PF03389"/>
    </source>
</evidence>
<evidence type="ECO:0000313" key="6">
    <source>
        <dbReference type="Proteomes" id="UP001225498"/>
    </source>
</evidence>
<gene>
    <name evidence="5" type="ORF">REH87_000604</name>
</gene>
<name>A0AAI9CIA6_STEMA</name>
<dbReference type="Pfam" id="PF03389">
    <property type="entry name" value="MobA_MobL"/>
    <property type="match status" value="1"/>
</dbReference>
<keyword evidence="2" id="KW-0184">Conjugation</keyword>
<evidence type="ECO:0000256" key="1">
    <source>
        <dbReference type="ARBA" id="ARBA00010873"/>
    </source>
</evidence>
<sequence>MASFHYSIKSGKKGSARRHANYIDRKGSHSDKKDLIQTGHGNMPEWAGDDPKRFWSVADKHERANGAVYREHEITLPSELSTEQQVELADRLAKNLAGIKPYQYALHAPEGKLGGDPNPHIHLMCSDRLPDGIPRTPEQTFARYNAKNPSAGGCRKDSGGKSPMELKQQVTAQRKLVADTQNQFLEENGYSTRVDHRSLRDQGIARSPERHLGQRFVKEMADAEKSQYAQCRKAVKAASAVKNLGEVSA</sequence>
<comment type="caution">
    <text evidence="5">The sequence shown here is derived from an EMBL/GenBank/DDBJ whole genome shotgun (WGS) entry which is preliminary data.</text>
</comment>
<dbReference type="AlphaFoldDB" id="A0AAI9CIA6"/>
<feature type="compositionally biased region" description="Basic residues" evidence="3">
    <location>
        <begin position="10"/>
        <end position="20"/>
    </location>
</feature>
<dbReference type="Proteomes" id="UP001225498">
    <property type="component" value="Unassembled WGS sequence"/>
</dbReference>